<gene>
    <name evidence="5" type="ORF">FTUN_5817</name>
</gene>
<dbReference type="EC" id="2.3.1.190" evidence="5"/>
<dbReference type="InterPro" id="IPR050642">
    <property type="entry name" value="PDH_E1_Alpha_Subunit"/>
</dbReference>
<protein>
    <submittedName>
        <fullName evidence="5">Acetoin dehydrogenase E1 component alpha-subunit</fullName>
        <ecNumber evidence="5">2.3.1.190</ecNumber>
    </submittedName>
</protein>
<evidence type="ECO:0000313" key="6">
    <source>
        <dbReference type="Proteomes" id="UP000503447"/>
    </source>
</evidence>
<dbReference type="InterPro" id="IPR029061">
    <property type="entry name" value="THDP-binding"/>
</dbReference>
<evidence type="ECO:0000256" key="1">
    <source>
        <dbReference type="ARBA" id="ARBA00001964"/>
    </source>
</evidence>
<organism evidence="5 6">
    <name type="scientific">Frigoriglobus tundricola</name>
    <dbReference type="NCBI Taxonomy" id="2774151"/>
    <lineage>
        <taxon>Bacteria</taxon>
        <taxon>Pseudomonadati</taxon>
        <taxon>Planctomycetota</taxon>
        <taxon>Planctomycetia</taxon>
        <taxon>Gemmatales</taxon>
        <taxon>Gemmataceae</taxon>
        <taxon>Frigoriglobus</taxon>
    </lineage>
</organism>
<evidence type="ECO:0000313" key="5">
    <source>
        <dbReference type="EMBL" id="QJW98233.1"/>
    </source>
</evidence>
<dbReference type="CDD" id="cd02000">
    <property type="entry name" value="TPP_E1_PDC_ADC_BCADC"/>
    <property type="match status" value="1"/>
</dbReference>
<evidence type="ECO:0000256" key="2">
    <source>
        <dbReference type="ARBA" id="ARBA00023002"/>
    </source>
</evidence>
<dbReference type="Pfam" id="PF00676">
    <property type="entry name" value="E1_dh"/>
    <property type="match status" value="1"/>
</dbReference>
<dbReference type="EMBL" id="CP053452">
    <property type="protein sequence ID" value="QJW98233.1"/>
    <property type="molecule type" value="Genomic_DNA"/>
</dbReference>
<reference evidence="6" key="1">
    <citation type="submission" date="2020-05" db="EMBL/GenBank/DDBJ databases">
        <title>Frigoriglobus tundricola gen. nov., sp. nov., a psychrotolerant cellulolytic planctomycete of the family Gemmataceae with two divergent copies of 16S rRNA gene.</title>
        <authorList>
            <person name="Kulichevskaya I.S."/>
            <person name="Ivanova A.A."/>
            <person name="Naumoff D.G."/>
            <person name="Beletsky A.V."/>
            <person name="Rijpstra W.I.C."/>
            <person name="Sinninghe Damste J.S."/>
            <person name="Mardanov A.V."/>
            <person name="Ravin N.V."/>
            <person name="Dedysh S.N."/>
        </authorList>
    </citation>
    <scope>NUCLEOTIDE SEQUENCE [LARGE SCALE GENOMIC DNA]</scope>
    <source>
        <strain evidence="6">PL17</strain>
    </source>
</reference>
<dbReference type="SUPFAM" id="SSF52518">
    <property type="entry name" value="Thiamin diphosphate-binding fold (THDP-binding)"/>
    <property type="match status" value="1"/>
</dbReference>
<evidence type="ECO:0000259" key="4">
    <source>
        <dbReference type="Pfam" id="PF00676"/>
    </source>
</evidence>
<feature type="domain" description="Dehydrogenase E1 component" evidence="4">
    <location>
        <begin position="9"/>
        <end position="301"/>
    </location>
</feature>
<evidence type="ECO:0000256" key="3">
    <source>
        <dbReference type="ARBA" id="ARBA00023052"/>
    </source>
</evidence>
<dbReference type="Proteomes" id="UP000503447">
    <property type="component" value="Chromosome"/>
</dbReference>
<dbReference type="GO" id="GO:0016746">
    <property type="term" value="F:acyltransferase activity"/>
    <property type="evidence" value="ECO:0007669"/>
    <property type="project" value="UniProtKB-KW"/>
</dbReference>
<comment type="cofactor">
    <cofactor evidence="1">
        <name>thiamine diphosphate</name>
        <dbReference type="ChEBI" id="CHEBI:58937"/>
    </cofactor>
</comment>
<dbReference type="AlphaFoldDB" id="A0A6M5YYF0"/>
<dbReference type="GO" id="GO:0004739">
    <property type="term" value="F:pyruvate dehydrogenase (acetyl-transferring) activity"/>
    <property type="evidence" value="ECO:0007669"/>
    <property type="project" value="TreeGrafter"/>
</dbReference>
<accession>A0A6M5YYF0</accession>
<dbReference type="KEGG" id="ftj:FTUN_5817"/>
<dbReference type="RefSeq" id="WP_171473460.1">
    <property type="nucleotide sequence ID" value="NZ_CP053452.2"/>
</dbReference>
<keyword evidence="6" id="KW-1185">Reference proteome</keyword>
<keyword evidence="5" id="KW-0808">Transferase</keyword>
<dbReference type="InterPro" id="IPR001017">
    <property type="entry name" value="DH_E1"/>
</dbReference>
<sequence>MHAGLFRSLYRIRRVEEEVARVYASDKIKSPVHLSIGQEAVSVGVCDVLRTDDVVFGTYRGHALYLAKGGDMSAMVAELYGKVTGCTRGKGGSMHLIDTECGVMGTSAVVGTTIANAAGYAYALKVRRSDAVVASFFGDGATEEGVFAETLNFAVLKRLPVLFVCENNGYAIHTAQAKRQGLADICARARAYGMPAERLDGNDVLTLRARAEAAVARMRAGAGPQFIEATTYRWREHVGPGADYHLGYRAQAECEPWQANDSVRVIGELLAPEVRSMIVAAVEREVAEAFAYAETSPFPHPSELMTDIFTEDADELAACQR</sequence>
<dbReference type="PANTHER" id="PTHR11516">
    <property type="entry name" value="PYRUVATE DEHYDROGENASE E1 COMPONENT, ALPHA SUBUNIT BACTERIAL AND ORGANELLAR"/>
    <property type="match status" value="1"/>
</dbReference>
<keyword evidence="3" id="KW-0786">Thiamine pyrophosphate</keyword>
<name>A0A6M5YYF0_9BACT</name>
<dbReference type="GO" id="GO:0006086">
    <property type="term" value="P:pyruvate decarboxylation to acetyl-CoA"/>
    <property type="evidence" value="ECO:0007669"/>
    <property type="project" value="TreeGrafter"/>
</dbReference>
<keyword evidence="5" id="KW-0012">Acyltransferase</keyword>
<dbReference type="PANTHER" id="PTHR11516:SF60">
    <property type="entry name" value="PYRUVATE DEHYDROGENASE E1 COMPONENT SUBUNIT ALPHA"/>
    <property type="match status" value="1"/>
</dbReference>
<proteinExistence type="predicted"/>
<dbReference type="Gene3D" id="3.40.50.970">
    <property type="match status" value="1"/>
</dbReference>
<keyword evidence="2" id="KW-0560">Oxidoreductase</keyword>